<accession>A0A1I3PTV4</accession>
<proteinExistence type="predicted"/>
<evidence type="ECO:0000313" key="2">
    <source>
        <dbReference type="Proteomes" id="UP000198649"/>
    </source>
</evidence>
<evidence type="ECO:0000313" key="1">
    <source>
        <dbReference type="EMBL" id="SFJ25234.1"/>
    </source>
</evidence>
<protein>
    <recommendedName>
        <fullName evidence="3">Polyketide cyclase / dehydrase and lipid transport</fullName>
    </recommendedName>
</protein>
<gene>
    <name evidence="1" type="ORF">SAMN05216561_12221</name>
</gene>
<dbReference type="AlphaFoldDB" id="A0A1I3PTV4"/>
<dbReference type="Proteomes" id="UP000198649">
    <property type="component" value="Unassembled WGS sequence"/>
</dbReference>
<dbReference type="EMBL" id="FOQG01000022">
    <property type="protein sequence ID" value="SFJ25234.1"/>
    <property type="molecule type" value="Genomic_DNA"/>
</dbReference>
<dbReference type="Pfam" id="PF11066">
    <property type="entry name" value="DUF2867"/>
    <property type="match status" value="1"/>
</dbReference>
<dbReference type="RefSeq" id="WP_091116956.1">
    <property type="nucleotide sequence ID" value="NZ_BKAF01000030.1"/>
</dbReference>
<dbReference type="OrthoDB" id="3782195at2"/>
<organism evidence="1 2">
    <name type="scientific">Nocardioides psychrotolerans</name>
    <dbReference type="NCBI Taxonomy" id="1005945"/>
    <lineage>
        <taxon>Bacteria</taxon>
        <taxon>Bacillati</taxon>
        <taxon>Actinomycetota</taxon>
        <taxon>Actinomycetes</taxon>
        <taxon>Propionibacteriales</taxon>
        <taxon>Nocardioidaceae</taxon>
        <taxon>Nocardioides</taxon>
    </lineage>
</organism>
<dbReference type="InterPro" id="IPR021295">
    <property type="entry name" value="DUF2867"/>
</dbReference>
<dbReference type="STRING" id="1005945.SAMN05216561_12221"/>
<reference evidence="1 2" key="1">
    <citation type="submission" date="2016-10" db="EMBL/GenBank/DDBJ databases">
        <authorList>
            <person name="de Groot N.N."/>
        </authorList>
    </citation>
    <scope>NUCLEOTIDE SEQUENCE [LARGE SCALE GENOMIC DNA]</scope>
    <source>
        <strain evidence="1 2">CGMCC 1.11156</strain>
    </source>
</reference>
<name>A0A1I3PTV4_9ACTN</name>
<sequence>MRRQSTLRTTTRESRLPVPAQQAWAVVASGRAGPQWYVDAAPFVVRGGIDRLVGGAGRAWPPPDTALLATGDRAGFWRVAEADLEQRHLVLVAEVRAPGTVTLLTDVLPDVEGCLVRQTVRLDPSGLLGAAYLLADLPAREAVLELTHRRLLHDLARDNRSGSWPVDQV</sequence>
<keyword evidence="2" id="KW-1185">Reference proteome</keyword>
<dbReference type="SUPFAM" id="SSF55961">
    <property type="entry name" value="Bet v1-like"/>
    <property type="match status" value="1"/>
</dbReference>
<evidence type="ECO:0008006" key="3">
    <source>
        <dbReference type="Google" id="ProtNLM"/>
    </source>
</evidence>